<sequence>MEANQCPPPNQVIVDWLADYTRFLCASFGLPHNQADELLQHYLNLTTRDLPGPPTSPPVQQSTTYPPIPCPDHIAQFQEQSPNHSLTTHFPNLPLSDSAHSSPHHEAHAGEGVDSSYSSVTSTARNATRQGQFSPYDQHPGNMTSTDSNSSMTGTPSLQSTLPLIQTPIGSIAEYDPLWIQHENNDPVIVENFQSGMKWDVLFRSEVIKIGDVLTFQVSVLSKGELATTEAHLTVVGHSRKKLPNLSITILSDPDTRYPIAQACKTTTDVIKHLQTCHITVLHPSWRNIHVYRGEQALGSMVWVKKAFHMWRDGKDHEAQQTGQTFRARRRPRGKGISAKVVHYNGRFGVWEGKVFVPDQDQGRYRPAG</sequence>
<name>A0A8H3J5G3_9LECA</name>
<feature type="compositionally biased region" description="Low complexity" evidence="1">
    <location>
        <begin position="141"/>
        <end position="155"/>
    </location>
</feature>
<dbReference type="AlphaFoldDB" id="A0A8H3J5G3"/>
<evidence type="ECO:0000313" key="3">
    <source>
        <dbReference type="Proteomes" id="UP000664534"/>
    </source>
</evidence>
<feature type="compositionally biased region" description="Polar residues" evidence="1">
    <location>
        <begin position="77"/>
        <end position="90"/>
    </location>
</feature>
<dbReference type="EMBL" id="CAJPDT010000141">
    <property type="protein sequence ID" value="CAF9941106.1"/>
    <property type="molecule type" value="Genomic_DNA"/>
</dbReference>
<feature type="compositionally biased region" description="Polar residues" evidence="1">
    <location>
        <begin position="115"/>
        <end position="135"/>
    </location>
</feature>
<gene>
    <name evidence="2" type="ORF">IMSHALPRED_002426</name>
</gene>
<proteinExistence type="predicted"/>
<accession>A0A8H3J5G3</accession>
<evidence type="ECO:0000313" key="2">
    <source>
        <dbReference type="EMBL" id="CAF9941106.1"/>
    </source>
</evidence>
<keyword evidence="3" id="KW-1185">Reference proteome</keyword>
<comment type="caution">
    <text evidence="2">The sequence shown here is derived from an EMBL/GenBank/DDBJ whole genome shotgun (WGS) entry which is preliminary data.</text>
</comment>
<evidence type="ECO:0000256" key="1">
    <source>
        <dbReference type="SAM" id="MobiDB-lite"/>
    </source>
</evidence>
<dbReference type="Proteomes" id="UP000664534">
    <property type="component" value="Unassembled WGS sequence"/>
</dbReference>
<reference evidence="2" key="1">
    <citation type="submission" date="2021-03" db="EMBL/GenBank/DDBJ databases">
        <authorList>
            <person name="Tagirdzhanova G."/>
        </authorList>
    </citation>
    <scope>NUCLEOTIDE SEQUENCE</scope>
</reference>
<protein>
    <submittedName>
        <fullName evidence="2">Uncharacterized protein</fullName>
    </submittedName>
</protein>
<feature type="region of interest" description="Disordered" evidence="1">
    <location>
        <begin position="49"/>
        <end position="160"/>
    </location>
</feature>
<organism evidence="2 3">
    <name type="scientific">Imshaugia aleurites</name>
    <dbReference type="NCBI Taxonomy" id="172621"/>
    <lineage>
        <taxon>Eukaryota</taxon>
        <taxon>Fungi</taxon>
        <taxon>Dikarya</taxon>
        <taxon>Ascomycota</taxon>
        <taxon>Pezizomycotina</taxon>
        <taxon>Lecanoromycetes</taxon>
        <taxon>OSLEUM clade</taxon>
        <taxon>Lecanoromycetidae</taxon>
        <taxon>Lecanorales</taxon>
        <taxon>Lecanorineae</taxon>
        <taxon>Parmeliaceae</taxon>
        <taxon>Imshaugia</taxon>
    </lineage>
</organism>